<evidence type="ECO:0000313" key="4">
    <source>
        <dbReference type="EMBL" id="KAL3505811.1"/>
    </source>
</evidence>
<feature type="chain" id="PRO_5044877500" description="Inosine/uridine-preferring nucleoside hydrolase domain-containing protein" evidence="2">
    <location>
        <begin position="29"/>
        <end position="889"/>
    </location>
</feature>
<keyword evidence="5" id="KW-1185">Reference proteome</keyword>
<organism evidence="4 5">
    <name type="scientific">Cinchona calisaya</name>
    <dbReference type="NCBI Taxonomy" id="153742"/>
    <lineage>
        <taxon>Eukaryota</taxon>
        <taxon>Viridiplantae</taxon>
        <taxon>Streptophyta</taxon>
        <taxon>Embryophyta</taxon>
        <taxon>Tracheophyta</taxon>
        <taxon>Spermatophyta</taxon>
        <taxon>Magnoliopsida</taxon>
        <taxon>eudicotyledons</taxon>
        <taxon>Gunneridae</taxon>
        <taxon>Pentapetalae</taxon>
        <taxon>asterids</taxon>
        <taxon>lamiids</taxon>
        <taxon>Gentianales</taxon>
        <taxon>Rubiaceae</taxon>
        <taxon>Cinchonoideae</taxon>
        <taxon>Cinchoneae</taxon>
        <taxon>Cinchona</taxon>
    </lineage>
</organism>
<dbReference type="Pfam" id="PF01156">
    <property type="entry name" value="IU_nuc_hydro"/>
    <property type="match status" value="2"/>
</dbReference>
<dbReference type="Gene3D" id="3.90.245.10">
    <property type="entry name" value="Ribonucleoside hydrolase-like"/>
    <property type="match status" value="2"/>
</dbReference>
<feature type="signal peptide" evidence="2">
    <location>
        <begin position="1"/>
        <end position="28"/>
    </location>
</feature>
<dbReference type="SUPFAM" id="SSF53590">
    <property type="entry name" value="Nucleoside hydrolase"/>
    <property type="match status" value="2"/>
</dbReference>
<keyword evidence="2" id="KW-0732">Signal</keyword>
<comment type="caution">
    <text evidence="4">The sequence shown here is derived from an EMBL/GenBank/DDBJ whole genome shotgun (WGS) entry which is preliminary data.</text>
</comment>
<dbReference type="PANTHER" id="PTHR46692:SF1">
    <property type="entry name" value="NUCLEOSIDE HYDROLASE 3-RELATED"/>
    <property type="match status" value="1"/>
</dbReference>
<protein>
    <recommendedName>
        <fullName evidence="3">Inosine/uridine-preferring nucleoside hydrolase domain-containing protein</fullName>
    </recommendedName>
</protein>
<dbReference type="InterPro" id="IPR036452">
    <property type="entry name" value="Ribo_hydro-like"/>
</dbReference>
<evidence type="ECO:0000256" key="1">
    <source>
        <dbReference type="ARBA" id="ARBA00009176"/>
    </source>
</evidence>
<name>A0ABD2YGH3_9GENT</name>
<gene>
    <name evidence="4" type="ORF">ACH5RR_031193</name>
</gene>
<dbReference type="AlphaFoldDB" id="A0ABD2YGH3"/>
<accession>A0ABD2YGH3</accession>
<feature type="domain" description="Inosine/uridine-preferring nucleoside hydrolase" evidence="3">
    <location>
        <begin position="504"/>
        <end position="852"/>
    </location>
</feature>
<dbReference type="EMBL" id="JBJUIK010000013">
    <property type="protein sequence ID" value="KAL3505811.1"/>
    <property type="molecule type" value="Genomic_DNA"/>
</dbReference>
<dbReference type="PANTHER" id="PTHR46692">
    <property type="entry name" value="INOSINE-URIDINE PREFERRING NUCLEOSIDE HYDROLASE FAMILY PROTEIN"/>
    <property type="match status" value="1"/>
</dbReference>
<evidence type="ECO:0000256" key="2">
    <source>
        <dbReference type="SAM" id="SignalP"/>
    </source>
</evidence>
<dbReference type="InterPro" id="IPR001910">
    <property type="entry name" value="Inosine/uridine_hydrolase_dom"/>
</dbReference>
<evidence type="ECO:0000313" key="5">
    <source>
        <dbReference type="Proteomes" id="UP001630127"/>
    </source>
</evidence>
<reference evidence="4 5" key="1">
    <citation type="submission" date="2024-11" db="EMBL/GenBank/DDBJ databases">
        <title>A near-complete genome assembly of Cinchona calisaya.</title>
        <authorList>
            <person name="Lian D.C."/>
            <person name="Zhao X.W."/>
            <person name="Wei L."/>
        </authorList>
    </citation>
    <scope>NUCLEOTIDE SEQUENCE [LARGE SCALE GENOMIC DNA]</scope>
    <source>
        <tissue evidence="4">Nenye</tissue>
    </source>
</reference>
<dbReference type="Proteomes" id="UP001630127">
    <property type="component" value="Unassembled WGS sequence"/>
</dbReference>
<sequence>MIKKGEKMLLQRWFLMAVLIIGIASVEGGQPHRILLDTDVDTDDLFALLYLLKLNRSEFDLQAVTISANAWTDAGHAVNQVYDLLHMMGRDDIAVGVGGEGGILEDGTILPNVGGYLPLIEQGTSTAGYCRYRQAIPVGLGGRLDIDTNFGFRKSFLPQGRRKYLPLLQPTAQQVMIDKISAGPTTVFIIGAHTNFAIFIMNNPHLKRNVKRIYIMGGGVRSKNPTGCCPRNASSSCQPRQCGDHGNIFTDYTSNPYAEFNIFGDPFAAYQVIHSGIPVTLVPLDATNTIPITQEFFETFAKNQHTYEAQYCFKSLKMARDTWFDNHFFTSYFMWDSFLSGVATSIMRKPDNHKGDNEFAEMEFMNITVVTSNEPYGISDGSNPFFDGPKIPKFNLKKNGVHSGHIQTGLRDPFCLAKNGKGRCKDGYTTEVTGQEAVRVLVAVRAKPNHDPSSSLDREFFKSFLDVLNHPQHSGRFNISTQFPHYKEILYKPNFRGRRLGKNVVFDMDMSAGDFLALFYLLKIPIETINLKAVLVTPTGWADAATIDAVYDLLHMMGRDDIPVGLGSMFAQNQSDPIFSAVGNCKYNKAIPHGSGGFLDSDTLYGLARDLPRSPRRYTAENSVKFGAPRDTDHPELRQPLALEIWQSLVKSLDPGSKVTILTNGPLTTLAEIVGLGKNATSFIEDVYIVGGHINYNNSEKGNVINVPSNEYAELNMFLDPLAGETVFSSELNVTLIPLGIQRRVCTFSKVLQRLYLAKKTPEALFARNLLSKLHDLKRAHPRYQHMDTFLGEILGAVILAGDQSTLESTFEVKIVKIFAQGVESKDGQMTIDEKEGKSVKVLKNVNPKAYYNLFASQLGDKKQSAVVGSFDKQRRIWSKSQNRSGNGL</sequence>
<dbReference type="GO" id="GO:0016799">
    <property type="term" value="F:hydrolase activity, hydrolyzing N-glycosyl compounds"/>
    <property type="evidence" value="ECO:0007669"/>
    <property type="project" value="UniProtKB-ARBA"/>
</dbReference>
<feature type="domain" description="Inosine/uridine-preferring nucleoside hydrolase" evidence="3">
    <location>
        <begin position="34"/>
        <end position="373"/>
    </location>
</feature>
<proteinExistence type="inferred from homology"/>
<evidence type="ECO:0000259" key="3">
    <source>
        <dbReference type="Pfam" id="PF01156"/>
    </source>
</evidence>
<comment type="similarity">
    <text evidence="1">Belongs to the IUNH family.</text>
</comment>